<dbReference type="EMBL" id="OMOJ01000001">
    <property type="protein sequence ID" value="SPF78205.1"/>
    <property type="molecule type" value="Genomic_DNA"/>
</dbReference>
<protein>
    <recommendedName>
        <fullName evidence="3">Outer membrane protein beta-barrel domain-containing protein</fullName>
    </recommendedName>
</protein>
<dbReference type="Proteomes" id="UP000244904">
    <property type="component" value="Unassembled WGS sequence"/>
</dbReference>
<reference evidence="2" key="1">
    <citation type="submission" date="2018-03" db="EMBL/GenBank/DDBJ databases">
        <authorList>
            <person name="Rodrigo-Torres L."/>
            <person name="Arahal R. D."/>
            <person name="Lucena T."/>
        </authorList>
    </citation>
    <scope>NUCLEOTIDE SEQUENCE [LARGE SCALE GENOMIC DNA]</scope>
    <source>
        <strain evidence="2">CECT 8871</strain>
    </source>
</reference>
<accession>A0A2R8AQA9</accession>
<evidence type="ECO:0000313" key="2">
    <source>
        <dbReference type="Proteomes" id="UP000244904"/>
    </source>
</evidence>
<dbReference type="AlphaFoldDB" id="A0A2R8AQA9"/>
<organism evidence="1 2">
    <name type="scientific">Pseudoprimorskyibacter insulae</name>
    <dbReference type="NCBI Taxonomy" id="1695997"/>
    <lineage>
        <taxon>Bacteria</taxon>
        <taxon>Pseudomonadati</taxon>
        <taxon>Pseudomonadota</taxon>
        <taxon>Alphaproteobacteria</taxon>
        <taxon>Rhodobacterales</taxon>
        <taxon>Paracoccaceae</taxon>
        <taxon>Pseudoprimorskyibacter</taxon>
    </lineage>
</organism>
<dbReference type="PROSITE" id="PS51257">
    <property type="entry name" value="PROKAR_LIPOPROTEIN"/>
    <property type="match status" value="1"/>
</dbReference>
<keyword evidence="2" id="KW-1185">Reference proteome</keyword>
<name>A0A2R8AQA9_9RHOB</name>
<sequence length="230" mass="23934">MKFLHIKGLLFLLLTAGCADEALRARVDFGPDTSILHGSALDAARIGFLGGGGSGGSSIISGKALEPKPGKPVHLVESGRRTLALSMHRPVAPRTDLVASVGYSAGRSVYKLPAGLGVFVDPVTIGFDSRGTDLRAGLEHRLWQRGRTRVVVSGGGGIARTRIKARVQSAVLNVPADLVHSAQLGYAGLRLEHDLPGEGITAYLGGTGTAYSDGKRKAETAMGISFALGR</sequence>
<evidence type="ECO:0008006" key="3">
    <source>
        <dbReference type="Google" id="ProtNLM"/>
    </source>
</evidence>
<proteinExistence type="predicted"/>
<gene>
    <name evidence="1" type="ORF">PRI8871_00798</name>
</gene>
<evidence type="ECO:0000313" key="1">
    <source>
        <dbReference type="EMBL" id="SPF78205.1"/>
    </source>
</evidence>